<keyword evidence="3" id="KW-0106">Calcium</keyword>
<dbReference type="Pfam" id="PF03364">
    <property type="entry name" value="Polyketide_cyc"/>
    <property type="match status" value="1"/>
</dbReference>
<feature type="domain" description="EF-hand" evidence="6">
    <location>
        <begin position="443"/>
        <end position="478"/>
    </location>
</feature>
<proteinExistence type="inferred from homology"/>
<comment type="similarity">
    <text evidence="1">Belongs to the COQ10 family.</text>
</comment>
<protein>
    <recommendedName>
        <fullName evidence="6">EF-hand domain-containing protein</fullName>
    </recommendedName>
</protein>
<organism evidence="7 8">
    <name type="scientific">Prymnesium parvum</name>
    <name type="common">Toxic golden alga</name>
    <dbReference type="NCBI Taxonomy" id="97485"/>
    <lineage>
        <taxon>Eukaryota</taxon>
        <taxon>Haptista</taxon>
        <taxon>Haptophyta</taxon>
        <taxon>Prymnesiophyceae</taxon>
        <taxon>Prymnesiales</taxon>
        <taxon>Prymnesiaceae</taxon>
        <taxon>Prymnesium</taxon>
    </lineage>
</organism>
<dbReference type="AlphaFoldDB" id="A0AB34K400"/>
<comment type="function">
    <text evidence="4">Required for the function of coenzyme Q in the respiratory chain. May serve as a chaperone or may be involved in the transport of Q6 from its site of synthesis to the catalytic sites of the respiratory complexes.</text>
</comment>
<feature type="compositionally biased region" description="Low complexity" evidence="5">
    <location>
        <begin position="208"/>
        <end position="218"/>
    </location>
</feature>
<dbReference type="InterPro" id="IPR011992">
    <property type="entry name" value="EF-hand-dom_pair"/>
</dbReference>
<feature type="region of interest" description="Disordered" evidence="5">
    <location>
        <begin position="180"/>
        <end position="236"/>
    </location>
</feature>
<sequence>MLQTLLRARRSLPAPAVLRRAQRHLFGVLGTPPRHDFRIHEQIDCTPAQLFAVVSDVERYAEFLPFCTSSRVIRRRNCTSFDAKLSLGFLGFSEAYTSKVSLRPPYSVEARAADTSLFSHLRTEWLLSDGQRRGTCALEFRLEMQLRSSLHDHALRRVLDKIAAQQVAAFKQRCVQLYGPSSEQSTDGVAANDPEGRCAAVEEPPRGPGESAATAAEEGGAETREGEKAAGGQLEQAAEGAATVLQIDPSWRQRVEATFDAFQVEGALSLRGFVEACRSLSISTGVLTPELQTSIKSATSADDSRRAEGKAAAMDTRHPASELDSIEARRVLLAGMYLEFDQDASGRVERGEFRDNLWVMTRATEEERANYSFLKLDMNRSGKLEKDDLARSMRRQLELARVLIPIMVHQQLREVPGSASPSPHEAVLVSKEAMLRATSVIDELEAQIDYTVDDIDLDSDGAITQSEWRDAWDQNHHIARSVGLDCVLASMSSLSGRPE</sequence>
<feature type="domain" description="EF-hand" evidence="6">
    <location>
        <begin position="364"/>
        <end position="399"/>
    </location>
</feature>
<evidence type="ECO:0000313" key="8">
    <source>
        <dbReference type="Proteomes" id="UP001515480"/>
    </source>
</evidence>
<feature type="compositionally biased region" description="Basic and acidic residues" evidence="5">
    <location>
        <begin position="302"/>
        <end position="320"/>
    </location>
</feature>
<dbReference type="GO" id="GO:0005739">
    <property type="term" value="C:mitochondrion"/>
    <property type="evidence" value="ECO:0007669"/>
    <property type="project" value="TreeGrafter"/>
</dbReference>
<accession>A0AB34K400</accession>
<dbReference type="Pfam" id="PF13202">
    <property type="entry name" value="EF-hand_5"/>
    <property type="match status" value="2"/>
</dbReference>
<dbReference type="Proteomes" id="UP001515480">
    <property type="component" value="Unassembled WGS sequence"/>
</dbReference>
<evidence type="ECO:0000256" key="4">
    <source>
        <dbReference type="ARBA" id="ARBA00024947"/>
    </source>
</evidence>
<dbReference type="GO" id="GO:0045333">
    <property type="term" value="P:cellular respiration"/>
    <property type="evidence" value="ECO:0007669"/>
    <property type="project" value="InterPro"/>
</dbReference>
<dbReference type="PANTHER" id="PTHR12901:SF10">
    <property type="entry name" value="COENZYME Q-BINDING PROTEIN COQ10, MITOCHONDRIAL"/>
    <property type="match status" value="1"/>
</dbReference>
<evidence type="ECO:0000256" key="1">
    <source>
        <dbReference type="ARBA" id="ARBA00006885"/>
    </source>
</evidence>
<evidence type="ECO:0000256" key="5">
    <source>
        <dbReference type="SAM" id="MobiDB-lite"/>
    </source>
</evidence>
<dbReference type="InterPro" id="IPR023393">
    <property type="entry name" value="START-like_dom_sf"/>
</dbReference>
<dbReference type="SUPFAM" id="SSF55961">
    <property type="entry name" value="Bet v1-like"/>
    <property type="match status" value="1"/>
</dbReference>
<dbReference type="EMBL" id="JBGBPQ010000002">
    <property type="protein sequence ID" value="KAL1528097.1"/>
    <property type="molecule type" value="Genomic_DNA"/>
</dbReference>
<name>A0AB34K400_PRYPA</name>
<dbReference type="CDD" id="cd07813">
    <property type="entry name" value="COQ10p_like"/>
    <property type="match status" value="1"/>
</dbReference>
<gene>
    <name evidence="7" type="ORF">AB1Y20_009462</name>
</gene>
<dbReference type="PANTHER" id="PTHR12901">
    <property type="entry name" value="SPERM PROTEIN HOMOLOG"/>
    <property type="match status" value="1"/>
</dbReference>
<dbReference type="InterPro" id="IPR044996">
    <property type="entry name" value="COQ10-like"/>
</dbReference>
<dbReference type="InterPro" id="IPR005031">
    <property type="entry name" value="COQ10_START"/>
</dbReference>
<evidence type="ECO:0000313" key="7">
    <source>
        <dbReference type="EMBL" id="KAL1528097.1"/>
    </source>
</evidence>
<comment type="caution">
    <text evidence="7">The sequence shown here is derived from an EMBL/GenBank/DDBJ whole genome shotgun (WGS) entry which is preliminary data.</text>
</comment>
<evidence type="ECO:0000256" key="2">
    <source>
        <dbReference type="ARBA" id="ARBA00011814"/>
    </source>
</evidence>
<dbReference type="GO" id="GO:0048039">
    <property type="term" value="F:ubiquinone binding"/>
    <property type="evidence" value="ECO:0007669"/>
    <property type="project" value="InterPro"/>
</dbReference>
<dbReference type="Gene3D" id="1.10.238.10">
    <property type="entry name" value="EF-hand"/>
    <property type="match status" value="1"/>
</dbReference>
<evidence type="ECO:0000256" key="3">
    <source>
        <dbReference type="ARBA" id="ARBA00022837"/>
    </source>
</evidence>
<dbReference type="GO" id="GO:0005509">
    <property type="term" value="F:calcium ion binding"/>
    <property type="evidence" value="ECO:0007669"/>
    <property type="project" value="InterPro"/>
</dbReference>
<dbReference type="PROSITE" id="PS50222">
    <property type="entry name" value="EF_HAND_2"/>
    <property type="match status" value="2"/>
</dbReference>
<evidence type="ECO:0000259" key="6">
    <source>
        <dbReference type="PROSITE" id="PS50222"/>
    </source>
</evidence>
<dbReference type="PROSITE" id="PS00018">
    <property type="entry name" value="EF_HAND_1"/>
    <property type="match status" value="3"/>
</dbReference>
<dbReference type="SUPFAM" id="SSF47473">
    <property type="entry name" value="EF-hand"/>
    <property type="match status" value="1"/>
</dbReference>
<dbReference type="InterPro" id="IPR002048">
    <property type="entry name" value="EF_hand_dom"/>
</dbReference>
<dbReference type="InterPro" id="IPR018247">
    <property type="entry name" value="EF_Hand_1_Ca_BS"/>
</dbReference>
<reference evidence="7 8" key="1">
    <citation type="journal article" date="2024" name="Science">
        <title>Giant polyketide synthase enzymes in the biosynthesis of giant marine polyether toxins.</title>
        <authorList>
            <person name="Fallon T.R."/>
            <person name="Shende V.V."/>
            <person name="Wierzbicki I.H."/>
            <person name="Pendleton A.L."/>
            <person name="Watervoot N.F."/>
            <person name="Auber R.P."/>
            <person name="Gonzalez D.J."/>
            <person name="Wisecaver J.H."/>
            <person name="Moore B.S."/>
        </authorList>
    </citation>
    <scope>NUCLEOTIDE SEQUENCE [LARGE SCALE GENOMIC DNA]</scope>
    <source>
        <strain evidence="7 8">12B1</strain>
    </source>
</reference>
<comment type="subunit">
    <text evidence="2">Interacts with coenzyme Q.</text>
</comment>
<feature type="region of interest" description="Disordered" evidence="5">
    <location>
        <begin position="297"/>
        <end position="320"/>
    </location>
</feature>
<keyword evidence="8" id="KW-1185">Reference proteome</keyword>
<dbReference type="Gene3D" id="3.30.530.20">
    <property type="match status" value="1"/>
</dbReference>